<evidence type="ECO:0000256" key="1">
    <source>
        <dbReference type="SAM" id="SignalP"/>
    </source>
</evidence>
<dbReference type="EMBL" id="CP036349">
    <property type="protein sequence ID" value="QDV72585.1"/>
    <property type="molecule type" value="Genomic_DNA"/>
</dbReference>
<feature type="chain" id="PRO_5021881338" evidence="1">
    <location>
        <begin position="23"/>
        <end position="383"/>
    </location>
</feature>
<keyword evidence="3" id="KW-1185">Reference proteome</keyword>
<keyword evidence="1" id="KW-0732">Signal</keyword>
<evidence type="ECO:0000313" key="3">
    <source>
        <dbReference type="Proteomes" id="UP000316426"/>
    </source>
</evidence>
<dbReference type="KEGG" id="bmei:Spa11_07640"/>
<accession>A0A518K492</accession>
<feature type="signal peptide" evidence="1">
    <location>
        <begin position="1"/>
        <end position="22"/>
    </location>
</feature>
<organism evidence="2 3">
    <name type="scientific">Botrimarina mediterranea</name>
    <dbReference type="NCBI Taxonomy" id="2528022"/>
    <lineage>
        <taxon>Bacteria</taxon>
        <taxon>Pseudomonadati</taxon>
        <taxon>Planctomycetota</taxon>
        <taxon>Planctomycetia</taxon>
        <taxon>Pirellulales</taxon>
        <taxon>Lacipirellulaceae</taxon>
        <taxon>Botrimarina</taxon>
    </lineage>
</organism>
<name>A0A518K492_9BACT</name>
<protein>
    <submittedName>
        <fullName evidence="2">Uncharacterized protein</fullName>
    </submittedName>
</protein>
<evidence type="ECO:0000313" key="2">
    <source>
        <dbReference type="EMBL" id="QDV72585.1"/>
    </source>
</evidence>
<reference evidence="2 3" key="1">
    <citation type="submission" date="2019-02" db="EMBL/GenBank/DDBJ databases">
        <title>Deep-cultivation of Planctomycetes and their phenomic and genomic characterization uncovers novel biology.</title>
        <authorList>
            <person name="Wiegand S."/>
            <person name="Jogler M."/>
            <person name="Boedeker C."/>
            <person name="Pinto D."/>
            <person name="Vollmers J."/>
            <person name="Rivas-Marin E."/>
            <person name="Kohn T."/>
            <person name="Peeters S.H."/>
            <person name="Heuer A."/>
            <person name="Rast P."/>
            <person name="Oberbeckmann S."/>
            <person name="Bunk B."/>
            <person name="Jeske O."/>
            <person name="Meyerdierks A."/>
            <person name="Storesund J.E."/>
            <person name="Kallscheuer N."/>
            <person name="Luecker S."/>
            <person name="Lage O.M."/>
            <person name="Pohl T."/>
            <person name="Merkel B.J."/>
            <person name="Hornburger P."/>
            <person name="Mueller R.-W."/>
            <person name="Bruemmer F."/>
            <person name="Labrenz M."/>
            <person name="Spormann A.M."/>
            <person name="Op den Camp H."/>
            <person name="Overmann J."/>
            <person name="Amann R."/>
            <person name="Jetten M.S.M."/>
            <person name="Mascher T."/>
            <person name="Medema M.H."/>
            <person name="Devos D.P."/>
            <person name="Kaster A.-K."/>
            <person name="Ovreas L."/>
            <person name="Rohde M."/>
            <person name="Galperin M.Y."/>
            <person name="Jogler C."/>
        </authorList>
    </citation>
    <scope>NUCLEOTIDE SEQUENCE [LARGE SCALE GENOMIC DNA]</scope>
    <source>
        <strain evidence="2 3">Spa11</strain>
    </source>
</reference>
<proteinExistence type="predicted"/>
<dbReference type="Proteomes" id="UP000316426">
    <property type="component" value="Chromosome"/>
</dbReference>
<gene>
    <name evidence="2" type="ORF">Spa11_07640</name>
</gene>
<sequence precursor="true">MRRLAASTALLSVLATSSTCLADYILNTRTSAVRYSDDGVRLIEYGSSRNPSPNPTPNDATPVLGEAMVSLSLAPIAKLMVVTHDLGSHSLYGFDAFSGLPLYGNQPATPEGKSFWSSGYGPYESRCGSQGCSLTPDGFETTARLAGEVLFHPDGYLYGVGYADLFSGTPNASTYVESRAALMRFAKDFSGGPSVVSVLPYISDSQMSPLDFFTPELLPSGEVAVTFENTNPLTSQPNDRYSYSVDVSAFRSPMQGSFVVPATAIALPRQSLLEKVDLTSSGSPVGSLFTGAFEDGRGNIVVLRAVHGGANGPYGPFTTASLLEFDATTGDFKRTVFSEDLPDQFYDNYYSGGIYIAVPEPTSGVLAACCAAAVLARRHPQVK</sequence>
<dbReference type="AlphaFoldDB" id="A0A518K492"/>